<evidence type="ECO:0000313" key="2">
    <source>
        <dbReference type="Proteomes" id="UP000305948"/>
    </source>
</evidence>
<evidence type="ECO:0000313" key="1">
    <source>
        <dbReference type="EMBL" id="TFK47566.1"/>
    </source>
</evidence>
<reference evidence="1 2" key="1">
    <citation type="journal article" date="2019" name="Nat. Ecol. Evol.">
        <title>Megaphylogeny resolves global patterns of mushroom evolution.</title>
        <authorList>
            <person name="Varga T."/>
            <person name="Krizsan K."/>
            <person name="Foldi C."/>
            <person name="Dima B."/>
            <person name="Sanchez-Garcia M."/>
            <person name="Sanchez-Ramirez S."/>
            <person name="Szollosi G.J."/>
            <person name="Szarkandi J.G."/>
            <person name="Papp V."/>
            <person name="Albert L."/>
            <person name="Andreopoulos W."/>
            <person name="Angelini C."/>
            <person name="Antonin V."/>
            <person name="Barry K.W."/>
            <person name="Bougher N.L."/>
            <person name="Buchanan P."/>
            <person name="Buyck B."/>
            <person name="Bense V."/>
            <person name="Catcheside P."/>
            <person name="Chovatia M."/>
            <person name="Cooper J."/>
            <person name="Damon W."/>
            <person name="Desjardin D."/>
            <person name="Finy P."/>
            <person name="Geml J."/>
            <person name="Haridas S."/>
            <person name="Hughes K."/>
            <person name="Justo A."/>
            <person name="Karasinski D."/>
            <person name="Kautmanova I."/>
            <person name="Kiss B."/>
            <person name="Kocsube S."/>
            <person name="Kotiranta H."/>
            <person name="LaButti K.M."/>
            <person name="Lechner B.E."/>
            <person name="Liimatainen K."/>
            <person name="Lipzen A."/>
            <person name="Lukacs Z."/>
            <person name="Mihaltcheva S."/>
            <person name="Morgado L.N."/>
            <person name="Niskanen T."/>
            <person name="Noordeloos M.E."/>
            <person name="Ohm R.A."/>
            <person name="Ortiz-Santana B."/>
            <person name="Ovrebo C."/>
            <person name="Racz N."/>
            <person name="Riley R."/>
            <person name="Savchenko A."/>
            <person name="Shiryaev A."/>
            <person name="Soop K."/>
            <person name="Spirin V."/>
            <person name="Szebenyi C."/>
            <person name="Tomsovsky M."/>
            <person name="Tulloss R.E."/>
            <person name="Uehling J."/>
            <person name="Grigoriev I.V."/>
            <person name="Vagvolgyi C."/>
            <person name="Papp T."/>
            <person name="Martin F.M."/>
            <person name="Miettinen O."/>
            <person name="Hibbett D.S."/>
            <person name="Nagy L.G."/>
        </authorList>
    </citation>
    <scope>NUCLEOTIDE SEQUENCE [LARGE SCALE GENOMIC DNA]</scope>
    <source>
        <strain evidence="1 2">OMC1185</strain>
    </source>
</reference>
<gene>
    <name evidence="1" type="ORF">OE88DRAFT_1665768</name>
</gene>
<accession>A0A5C3MT02</accession>
<dbReference type="AlphaFoldDB" id="A0A5C3MT02"/>
<dbReference type="EMBL" id="ML213523">
    <property type="protein sequence ID" value="TFK47566.1"/>
    <property type="molecule type" value="Genomic_DNA"/>
</dbReference>
<name>A0A5C3MT02_9AGAM</name>
<sequence>MKRTGLVETSIGAGFSSPPHATRATWRLHFIANVHHAFSLFGPNVRGPPGSSFILKIR</sequence>
<proteinExistence type="predicted"/>
<protein>
    <submittedName>
        <fullName evidence="1">Uncharacterized protein</fullName>
    </submittedName>
</protein>
<keyword evidence="2" id="KW-1185">Reference proteome</keyword>
<dbReference type="Proteomes" id="UP000305948">
    <property type="component" value="Unassembled WGS sequence"/>
</dbReference>
<organism evidence="1 2">
    <name type="scientific">Heliocybe sulcata</name>
    <dbReference type="NCBI Taxonomy" id="5364"/>
    <lineage>
        <taxon>Eukaryota</taxon>
        <taxon>Fungi</taxon>
        <taxon>Dikarya</taxon>
        <taxon>Basidiomycota</taxon>
        <taxon>Agaricomycotina</taxon>
        <taxon>Agaricomycetes</taxon>
        <taxon>Gloeophyllales</taxon>
        <taxon>Gloeophyllaceae</taxon>
        <taxon>Heliocybe</taxon>
    </lineage>
</organism>